<gene>
    <name evidence="3" type="ORF">PM001_LOCUS26566</name>
    <name evidence="2" type="ORF">PM001_LOCUS384</name>
</gene>
<evidence type="ECO:0000313" key="2">
    <source>
        <dbReference type="EMBL" id="CAK7892349.1"/>
    </source>
</evidence>
<dbReference type="AlphaFoldDB" id="A0AAV1SY54"/>
<comment type="caution">
    <text evidence="2">The sequence shown here is derived from an EMBL/GenBank/DDBJ whole genome shotgun (WGS) entry which is preliminary data.</text>
</comment>
<feature type="region of interest" description="Disordered" evidence="1">
    <location>
        <begin position="78"/>
        <end position="102"/>
    </location>
</feature>
<proteinExistence type="predicted"/>
<dbReference type="Proteomes" id="UP001162060">
    <property type="component" value="Unassembled WGS sequence"/>
</dbReference>
<evidence type="ECO:0000313" key="4">
    <source>
        <dbReference type="Proteomes" id="UP001162060"/>
    </source>
</evidence>
<organism evidence="2 4">
    <name type="scientific">Peronospora matthiolae</name>
    <dbReference type="NCBI Taxonomy" id="2874970"/>
    <lineage>
        <taxon>Eukaryota</taxon>
        <taxon>Sar</taxon>
        <taxon>Stramenopiles</taxon>
        <taxon>Oomycota</taxon>
        <taxon>Peronosporomycetes</taxon>
        <taxon>Peronosporales</taxon>
        <taxon>Peronosporaceae</taxon>
        <taxon>Peronospora</taxon>
    </lineage>
</organism>
<dbReference type="EMBL" id="CAKLBY020000264">
    <property type="protein sequence ID" value="CAK7941416.1"/>
    <property type="molecule type" value="Genomic_DNA"/>
</dbReference>
<reference evidence="2" key="1">
    <citation type="submission" date="2024-01" db="EMBL/GenBank/DDBJ databases">
        <authorList>
            <person name="Webb A."/>
        </authorList>
    </citation>
    <scope>NUCLEOTIDE SEQUENCE</scope>
    <source>
        <strain evidence="2">Pm1</strain>
    </source>
</reference>
<sequence>MNILDVEDDSFHVKREVYFHLSDSEWEVLGRMSVLMGEPSISGMSESLSRDQQHAAINKFLKGELAVKIQKIALLQQQGSHQSMGGPTHMRRPETLKIDISR</sequence>
<evidence type="ECO:0000256" key="1">
    <source>
        <dbReference type="SAM" id="MobiDB-lite"/>
    </source>
</evidence>
<accession>A0AAV1SY54</accession>
<protein>
    <submittedName>
        <fullName evidence="2">Uncharacterized protein</fullName>
    </submittedName>
</protein>
<name>A0AAV1SY54_9STRA</name>
<feature type="compositionally biased region" description="Basic and acidic residues" evidence="1">
    <location>
        <begin position="91"/>
        <end position="102"/>
    </location>
</feature>
<dbReference type="EMBL" id="CAKLBY020000003">
    <property type="protein sequence ID" value="CAK7892349.1"/>
    <property type="molecule type" value="Genomic_DNA"/>
</dbReference>
<evidence type="ECO:0000313" key="3">
    <source>
        <dbReference type="EMBL" id="CAK7941416.1"/>
    </source>
</evidence>